<dbReference type="GO" id="GO:0004315">
    <property type="term" value="F:3-oxoacyl-[acyl-carrier-protein] synthase activity"/>
    <property type="evidence" value="ECO:0007669"/>
    <property type="project" value="TreeGrafter"/>
</dbReference>
<evidence type="ECO:0000256" key="4">
    <source>
        <dbReference type="ARBA" id="ARBA00022832"/>
    </source>
</evidence>
<dbReference type="GO" id="GO:0006633">
    <property type="term" value="P:fatty acid biosynthetic process"/>
    <property type="evidence" value="ECO:0007669"/>
    <property type="project" value="UniProtKB-KW"/>
</dbReference>
<dbReference type="InterPro" id="IPR000794">
    <property type="entry name" value="Beta-ketoacyl_synthase"/>
</dbReference>
<evidence type="ECO:0000256" key="6">
    <source>
        <dbReference type="ARBA" id="ARBA00023160"/>
    </source>
</evidence>
<dbReference type="InterPro" id="IPR017568">
    <property type="entry name" value="3-oxoacyl-ACP_synth-2"/>
</dbReference>
<keyword evidence="7" id="KW-0012">Acyltransferase</keyword>
<proteinExistence type="inferred from homology"/>
<dbReference type="InterPro" id="IPR020841">
    <property type="entry name" value="PKS_Beta-ketoAc_synthase_dom"/>
</dbReference>
<dbReference type="Proteomes" id="UP001174909">
    <property type="component" value="Unassembled WGS sequence"/>
</dbReference>
<keyword evidence="5" id="KW-0443">Lipid metabolism</keyword>
<dbReference type="Gene3D" id="3.40.47.10">
    <property type="match status" value="2"/>
</dbReference>
<dbReference type="PANTHER" id="PTHR11712">
    <property type="entry name" value="POLYKETIDE SYNTHASE-RELATED"/>
    <property type="match status" value="1"/>
</dbReference>
<evidence type="ECO:0000256" key="7">
    <source>
        <dbReference type="ARBA" id="ARBA00023315"/>
    </source>
</evidence>
<dbReference type="PANTHER" id="PTHR11712:SF336">
    <property type="entry name" value="3-OXOACYL-[ACYL-CARRIER-PROTEIN] SYNTHASE, MITOCHONDRIAL"/>
    <property type="match status" value="1"/>
</dbReference>
<evidence type="ECO:0000256" key="2">
    <source>
        <dbReference type="ARBA" id="ARBA00022516"/>
    </source>
</evidence>
<evidence type="ECO:0000313" key="11">
    <source>
        <dbReference type="EMBL" id="CAI8050103.1"/>
    </source>
</evidence>
<dbReference type="CDD" id="cd00834">
    <property type="entry name" value="KAS_I_II"/>
    <property type="match status" value="1"/>
</dbReference>
<dbReference type="Pfam" id="PF00109">
    <property type="entry name" value="ketoacyl-synt"/>
    <property type="match status" value="1"/>
</dbReference>
<reference evidence="11" key="1">
    <citation type="submission" date="2023-03" db="EMBL/GenBank/DDBJ databases">
        <authorList>
            <person name="Steffen K."/>
            <person name="Cardenas P."/>
        </authorList>
    </citation>
    <scope>NUCLEOTIDE SEQUENCE</scope>
</reference>
<gene>
    <name evidence="11" type="ORF">GBAR_LOCUS27562</name>
</gene>
<dbReference type="InterPro" id="IPR016039">
    <property type="entry name" value="Thiolase-like"/>
</dbReference>
<evidence type="ECO:0000256" key="9">
    <source>
        <dbReference type="RuleBase" id="RU003694"/>
    </source>
</evidence>
<evidence type="ECO:0000259" key="10">
    <source>
        <dbReference type="PROSITE" id="PS52004"/>
    </source>
</evidence>
<organism evidence="11 12">
    <name type="scientific">Geodia barretti</name>
    <name type="common">Barrett's horny sponge</name>
    <dbReference type="NCBI Taxonomy" id="519541"/>
    <lineage>
        <taxon>Eukaryota</taxon>
        <taxon>Metazoa</taxon>
        <taxon>Porifera</taxon>
        <taxon>Demospongiae</taxon>
        <taxon>Heteroscleromorpha</taxon>
        <taxon>Tetractinellida</taxon>
        <taxon>Astrophorina</taxon>
        <taxon>Geodiidae</taxon>
        <taxon>Geodia</taxon>
    </lineage>
</organism>
<dbReference type="PIRSF" id="PIRSF000447">
    <property type="entry name" value="KAS_II"/>
    <property type="match status" value="1"/>
</dbReference>
<evidence type="ECO:0000313" key="12">
    <source>
        <dbReference type="Proteomes" id="UP001174909"/>
    </source>
</evidence>
<dbReference type="PROSITE" id="PS52004">
    <property type="entry name" value="KS3_2"/>
    <property type="match status" value="1"/>
</dbReference>
<comment type="caution">
    <text evidence="11">The sequence shown here is derived from an EMBL/GenBank/DDBJ whole genome shotgun (WGS) entry which is preliminary data.</text>
</comment>
<keyword evidence="12" id="KW-1185">Reference proteome</keyword>
<dbReference type="EMBL" id="CASHTH010003834">
    <property type="protein sequence ID" value="CAI8050103.1"/>
    <property type="molecule type" value="Genomic_DNA"/>
</dbReference>
<keyword evidence="2 8" id="KW-0444">Lipid biosynthesis</keyword>
<feature type="domain" description="Ketosynthase family 3 (KS3)" evidence="10">
    <location>
        <begin position="2"/>
        <end position="401"/>
    </location>
</feature>
<keyword evidence="6 8" id="KW-0275">Fatty acid biosynthesis</keyword>
<evidence type="ECO:0000256" key="3">
    <source>
        <dbReference type="ARBA" id="ARBA00022679"/>
    </source>
</evidence>
<keyword evidence="3 8" id="KW-0808">Transferase</keyword>
<evidence type="ECO:0000256" key="5">
    <source>
        <dbReference type="ARBA" id="ARBA00023098"/>
    </source>
</evidence>
<dbReference type="GO" id="GO:0005739">
    <property type="term" value="C:mitochondrion"/>
    <property type="evidence" value="ECO:0007669"/>
    <property type="project" value="TreeGrafter"/>
</dbReference>
<evidence type="ECO:0000256" key="8">
    <source>
        <dbReference type="PIRNR" id="PIRNR000447"/>
    </source>
</evidence>
<dbReference type="Pfam" id="PF02801">
    <property type="entry name" value="Ketoacyl-synt_C"/>
    <property type="match status" value="1"/>
</dbReference>
<dbReference type="AlphaFoldDB" id="A0AA35TM40"/>
<dbReference type="InterPro" id="IPR014030">
    <property type="entry name" value="Ketoacyl_synth_N"/>
</dbReference>
<sequence>MRRRVVVTGLGICCPLGTGVPRVWRRLLDGVSGITNLPKSPEFEQVPSQVAGFVPRGTDPGEFRESDWVSDPERRSTSLSSLFALCAASEALIDAGWSPNNEEQSLRTGVSIGSSMQSMTDIHRTGDLLSQRLYRKITPYFIPLTLTNMPAGFCTHAVGDAAAMISRGACDVMVAGGTEACIDHITMAGFCRPMSLSTKYNRDPQAASRPFDAGRDGFVISEGAGILVLEELEHAKERGADIHAEILGYGMSGDAYHITKPSGAGAVQAMQSALNDAGLSPEAVGHINTHATSTPLGDSTENRAMKDLFKEHAYNLLVSATKSSVGHMLSACGSVETIFTVLAVREGLAPPTINLSSLETAFDLNYVPNTPAEWKGGDKRRVALTNSFGFGGTNACLCIAQFTETFPPCA</sequence>
<comment type="similarity">
    <text evidence="1 8 9">Belongs to the thiolase-like superfamily. Beta-ketoacyl-ACP synthases family.</text>
</comment>
<protein>
    <recommendedName>
        <fullName evidence="8">3-oxoacyl-[acyl-carrier-protein] synthase</fullName>
    </recommendedName>
</protein>
<keyword evidence="4" id="KW-0276">Fatty acid metabolism</keyword>
<dbReference type="SMART" id="SM00825">
    <property type="entry name" value="PKS_KS"/>
    <property type="match status" value="1"/>
</dbReference>
<evidence type="ECO:0000256" key="1">
    <source>
        <dbReference type="ARBA" id="ARBA00008467"/>
    </source>
</evidence>
<name>A0AA35TM40_GEOBA</name>
<accession>A0AA35TM40</accession>
<dbReference type="InterPro" id="IPR014031">
    <property type="entry name" value="Ketoacyl_synth_C"/>
</dbReference>
<dbReference type="SUPFAM" id="SSF53901">
    <property type="entry name" value="Thiolase-like"/>
    <property type="match status" value="2"/>
</dbReference>
<dbReference type="FunFam" id="3.40.47.10:FF:000015">
    <property type="entry name" value="3-oxoacyl-[acyl-carrier-protein] synthase, mitochondrial"/>
    <property type="match status" value="1"/>
</dbReference>